<dbReference type="OrthoDB" id="8732661at2"/>
<dbReference type="Gene3D" id="3.40.50.920">
    <property type="match status" value="1"/>
</dbReference>
<dbReference type="EMBL" id="CP016776">
    <property type="protein sequence ID" value="ASY20506.1"/>
    <property type="molecule type" value="Genomic_DNA"/>
</dbReference>
<dbReference type="Pfam" id="PF02779">
    <property type="entry name" value="Transket_pyr"/>
    <property type="match status" value="1"/>
</dbReference>
<evidence type="ECO:0000256" key="3">
    <source>
        <dbReference type="ARBA" id="ARBA00023052"/>
    </source>
</evidence>
<evidence type="ECO:0000259" key="4">
    <source>
        <dbReference type="SMART" id="SM00861"/>
    </source>
</evidence>
<evidence type="ECO:0000256" key="1">
    <source>
        <dbReference type="ARBA" id="ARBA00001964"/>
    </source>
</evidence>
<dbReference type="Gene3D" id="3.40.50.970">
    <property type="match status" value="1"/>
</dbReference>
<dbReference type="SUPFAM" id="SSF52922">
    <property type="entry name" value="TK C-terminal domain-like"/>
    <property type="match status" value="1"/>
</dbReference>
<dbReference type="CDD" id="cd07033">
    <property type="entry name" value="TPP_PYR_DXS_TK_like"/>
    <property type="match status" value="1"/>
</dbReference>
<gene>
    <name evidence="5" type="ORF">A7sIIA15_06665</name>
</gene>
<dbReference type="InterPro" id="IPR009014">
    <property type="entry name" value="Transketo_C/PFOR_II"/>
</dbReference>
<comment type="cofactor">
    <cofactor evidence="1">
        <name>thiamine diphosphate</name>
        <dbReference type="ChEBI" id="CHEBI:58937"/>
    </cofactor>
</comment>
<dbReference type="InterPro" id="IPR005475">
    <property type="entry name" value="Transketolase-like_Pyr-bd"/>
</dbReference>
<dbReference type="InterPro" id="IPR029061">
    <property type="entry name" value="THDP-binding"/>
</dbReference>
<dbReference type="SMART" id="SM00861">
    <property type="entry name" value="Transket_pyr"/>
    <property type="match status" value="1"/>
</dbReference>
<dbReference type="AlphaFoldDB" id="A0A249KUP1"/>
<dbReference type="InterPro" id="IPR051157">
    <property type="entry name" value="PDH/Transketolase"/>
</dbReference>
<protein>
    <submittedName>
        <fullName evidence="5">Transketolase</fullName>
    </submittedName>
</protein>
<name>A0A249KUP1_9ACTN</name>
<dbReference type="SUPFAM" id="SSF52518">
    <property type="entry name" value="Thiamin diphosphate-binding fold (THDP-binding)"/>
    <property type="match status" value="1"/>
</dbReference>
<dbReference type="Pfam" id="PF02780">
    <property type="entry name" value="Transketolase_C"/>
    <property type="match status" value="1"/>
</dbReference>
<reference evidence="5 6" key="1">
    <citation type="submission" date="2016-07" db="EMBL/GenBank/DDBJ databases">
        <title>High microdiversification within the ubiquitous acI lineage of Actinobacteria.</title>
        <authorList>
            <person name="Neuenschwander S.M."/>
            <person name="Salcher M."/>
            <person name="Ghai R."/>
            <person name="Pernthaler J."/>
        </authorList>
    </citation>
    <scope>NUCLEOTIDE SEQUENCE [LARGE SCALE GENOMIC DNA]</scope>
    <source>
        <strain evidence="5">MMS-IIA-15</strain>
    </source>
</reference>
<evidence type="ECO:0000313" key="6">
    <source>
        <dbReference type="Proteomes" id="UP000217186"/>
    </source>
</evidence>
<accession>A0A249KUP1</accession>
<dbReference type="KEGG" id="pvn:A7sIIA15_06665"/>
<evidence type="ECO:0000313" key="5">
    <source>
        <dbReference type="EMBL" id="ASY20506.1"/>
    </source>
</evidence>
<dbReference type="PANTHER" id="PTHR43825:SF5">
    <property type="entry name" value="HYPOTHETICAL TRANSKETOLASE FAMILY PROTEIN"/>
    <property type="match status" value="1"/>
</dbReference>
<dbReference type="GO" id="GO:0000287">
    <property type="term" value="F:magnesium ion binding"/>
    <property type="evidence" value="ECO:0007669"/>
    <property type="project" value="UniProtKB-ARBA"/>
</dbReference>
<evidence type="ECO:0000256" key="2">
    <source>
        <dbReference type="ARBA" id="ARBA00007131"/>
    </source>
</evidence>
<dbReference type="PANTHER" id="PTHR43825">
    <property type="entry name" value="PYRUVATE DEHYDROGENASE E1 COMPONENT"/>
    <property type="match status" value="1"/>
</dbReference>
<keyword evidence="3" id="KW-0786">Thiamine pyrophosphate</keyword>
<feature type="domain" description="Transketolase-like pyrimidine-binding" evidence="4">
    <location>
        <begin position="1"/>
        <end position="163"/>
    </location>
</feature>
<dbReference type="Proteomes" id="UP000217186">
    <property type="component" value="Chromosome"/>
</dbReference>
<dbReference type="FunFam" id="3.40.50.970:FF:000129">
    <property type="entry name" value="Transketolase"/>
    <property type="match status" value="1"/>
</dbReference>
<dbReference type="InterPro" id="IPR033248">
    <property type="entry name" value="Transketolase_C"/>
</dbReference>
<comment type="similarity">
    <text evidence="2">Belongs to the transketolase family.</text>
</comment>
<keyword evidence="6" id="KW-1185">Reference proteome</keyword>
<organism evidence="5 6">
    <name type="scientific">Candidatus Planktophila vernalis</name>
    <dbReference type="NCBI Taxonomy" id="1884907"/>
    <lineage>
        <taxon>Bacteria</taxon>
        <taxon>Bacillati</taxon>
        <taxon>Actinomycetota</taxon>
        <taxon>Actinomycetes</taxon>
        <taxon>Candidatus Nanopelagicales</taxon>
        <taxon>Candidatus Nanopelagicaceae</taxon>
        <taxon>Candidatus Planktophila</taxon>
    </lineage>
</organism>
<dbReference type="RefSeq" id="WP_095686353.1">
    <property type="nucleotide sequence ID" value="NZ_CP016776.1"/>
</dbReference>
<sequence length="304" mass="33741">MRDTFVRNLMRLAHEDPDIFLIVGDLGYGVIEEFATTYPGRFLNAGISEQNMLGMAGGLAATGYKVFVYSIANFPTMRCLEQIRNDVAYHDLNVTIVSVGAGFAYGTLGYSHFAVEDLAVMRVLPNLEIYSPGDTIELEVLMPYILKKPGPKYLRLGKNGEPPLSDSRLTNVEIPRLLNEGQKIVVLSTGGIGIEVVKAINELTATEKIQVSHFSVPTLSFKSIGSINLQNYEKIITVEEHILDGGFGSFVLEFLETTQLQVPVKRIGILRTFVYEIGDQQYLRELAKIDSQSIKREIEIGLGF</sequence>
<proteinExistence type="inferred from homology"/>